<dbReference type="PANTHER" id="PTHR43316">
    <property type="entry name" value="HYDROLASE, HALOACID DELAHOGENASE-RELATED"/>
    <property type="match status" value="1"/>
</dbReference>
<dbReference type="OrthoDB" id="264363at2"/>
<evidence type="ECO:0000256" key="2">
    <source>
        <dbReference type="ARBA" id="ARBA00022801"/>
    </source>
</evidence>
<keyword evidence="2" id="KW-0378">Hydrolase</keyword>
<dbReference type="SFLD" id="SFLDS00003">
    <property type="entry name" value="Haloacid_Dehalogenase"/>
    <property type="match status" value="1"/>
</dbReference>
<dbReference type="SUPFAM" id="SSF56784">
    <property type="entry name" value="HAD-like"/>
    <property type="match status" value="1"/>
</dbReference>
<comment type="caution">
    <text evidence="3">The sequence shown here is derived from an EMBL/GenBank/DDBJ whole genome shotgun (WGS) entry which is preliminary data.</text>
</comment>
<dbReference type="InterPro" id="IPR036412">
    <property type="entry name" value="HAD-like_sf"/>
</dbReference>
<dbReference type="Proteomes" id="UP000289821">
    <property type="component" value="Unassembled WGS sequence"/>
</dbReference>
<keyword evidence="4" id="KW-1185">Reference proteome</keyword>
<dbReference type="InterPro" id="IPR051540">
    <property type="entry name" value="S-2-haloacid_dehalogenase"/>
</dbReference>
<dbReference type="GO" id="GO:0019120">
    <property type="term" value="F:hydrolase activity, acting on acid halide bonds, in C-halide compounds"/>
    <property type="evidence" value="ECO:0007669"/>
    <property type="project" value="InterPro"/>
</dbReference>
<evidence type="ECO:0000313" key="3">
    <source>
        <dbReference type="EMBL" id="RXG13162.1"/>
    </source>
</evidence>
<dbReference type="RefSeq" id="WP_128761946.1">
    <property type="nucleotide sequence ID" value="NZ_QOVI01000005.1"/>
</dbReference>
<dbReference type="Pfam" id="PF00702">
    <property type="entry name" value="Hydrolase"/>
    <property type="match status" value="1"/>
</dbReference>
<dbReference type="NCBIfam" id="TIGR01409">
    <property type="entry name" value="TAT_signal_seq"/>
    <property type="match status" value="1"/>
</dbReference>
<evidence type="ECO:0000313" key="4">
    <source>
        <dbReference type="Proteomes" id="UP000289821"/>
    </source>
</evidence>
<name>A0A4Q0NR86_9FLAO</name>
<dbReference type="InterPro" id="IPR023198">
    <property type="entry name" value="PGP-like_dom2"/>
</dbReference>
<dbReference type="SFLD" id="SFLDG01129">
    <property type="entry name" value="C1.5:_HAD__Beta-PGM__Phosphata"/>
    <property type="match status" value="1"/>
</dbReference>
<dbReference type="InterPro" id="IPR019546">
    <property type="entry name" value="TAT_signal_bac_arc"/>
</dbReference>
<dbReference type="NCBIfam" id="TIGR01493">
    <property type="entry name" value="HAD-SF-IA-v2"/>
    <property type="match status" value="1"/>
</dbReference>
<dbReference type="CDD" id="cd02588">
    <property type="entry name" value="HAD_L2-DEX"/>
    <property type="match status" value="1"/>
</dbReference>
<dbReference type="Gene3D" id="3.40.50.1000">
    <property type="entry name" value="HAD superfamily/HAD-like"/>
    <property type="match status" value="1"/>
</dbReference>
<protein>
    <submittedName>
        <fullName evidence="3">2-haloacid dehalogenase</fullName>
    </submittedName>
</protein>
<dbReference type="InterPro" id="IPR006311">
    <property type="entry name" value="TAT_signal"/>
</dbReference>
<dbReference type="AlphaFoldDB" id="A0A4Q0NR86"/>
<sequence length="266" mass="29172">MQNNRRNFIKNTAILGATGAAFPAMGFESIRHEENEKKVATTRPKVLFFDVNETLLDLTAMKTSVGDLLGGRNELLPLWFTTMLQYSLVSTVGRQYKDFGIIGAAALQMVAANNGIEVTEKEAQEAILGPIRSLPAHPEVKAALQALKDAGYKMVSFTNSSNKGVQTQFENAGLTAYFDERLSIEDLGKFKPDADAYDWAARKMGIEPEECLLVAAHGWDIAGAIWAGWRGAFISRPGAQLYPLAPKPEINEKDLARIAEKLIALK</sequence>
<dbReference type="PROSITE" id="PS51318">
    <property type="entry name" value="TAT"/>
    <property type="match status" value="1"/>
</dbReference>
<dbReference type="NCBIfam" id="TIGR01428">
    <property type="entry name" value="HAD_type_II"/>
    <property type="match status" value="1"/>
</dbReference>
<dbReference type="InterPro" id="IPR006439">
    <property type="entry name" value="HAD-SF_hydro_IA"/>
</dbReference>
<dbReference type="NCBIfam" id="TIGR01509">
    <property type="entry name" value="HAD-SF-IA-v3"/>
    <property type="match status" value="1"/>
</dbReference>
<dbReference type="InterPro" id="IPR023214">
    <property type="entry name" value="HAD_sf"/>
</dbReference>
<dbReference type="InterPro" id="IPR006328">
    <property type="entry name" value="2-HAD"/>
</dbReference>
<organism evidence="3 4">
    <name type="scientific">Leeuwenhoekiella aestuarii</name>
    <dbReference type="NCBI Taxonomy" id="2249426"/>
    <lineage>
        <taxon>Bacteria</taxon>
        <taxon>Pseudomonadati</taxon>
        <taxon>Bacteroidota</taxon>
        <taxon>Flavobacteriia</taxon>
        <taxon>Flavobacteriales</taxon>
        <taxon>Flavobacteriaceae</taxon>
        <taxon>Leeuwenhoekiella</taxon>
    </lineage>
</organism>
<dbReference type="Gene3D" id="1.10.150.240">
    <property type="entry name" value="Putative phosphatase, domain 2"/>
    <property type="match status" value="1"/>
</dbReference>
<comment type="similarity">
    <text evidence="1">Belongs to the HAD-like hydrolase superfamily. S-2-haloalkanoic acid dehalogenase family.</text>
</comment>
<gene>
    <name evidence="3" type="ORF">DSM04_105140</name>
</gene>
<reference evidence="3 4" key="1">
    <citation type="submission" date="2018-07" db="EMBL/GenBank/DDBJ databases">
        <title>Leeuwenhoekiella genomics.</title>
        <authorList>
            <person name="Tahon G."/>
            <person name="Willems A."/>
        </authorList>
    </citation>
    <scope>NUCLEOTIDE SEQUENCE [LARGE SCALE GENOMIC DNA]</scope>
    <source>
        <strain evidence="3 4">R-50232</strain>
    </source>
</reference>
<accession>A0A4Q0NR86</accession>
<proteinExistence type="inferred from homology"/>
<dbReference type="PANTHER" id="PTHR43316:SF3">
    <property type="entry name" value="HALOACID DEHALOGENASE, TYPE II (AFU_ORTHOLOGUE AFUA_2G07750)-RELATED"/>
    <property type="match status" value="1"/>
</dbReference>
<dbReference type="EMBL" id="QOVI01000005">
    <property type="protein sequence ID" value="RXG13162.1"/>
    <property type="molecule type" value="Genomic_DNA"/>
</dbReference>
<evidence type="ECO:0000256" key="1">
    <source>
        <dbReference type="ARBA" id="ARBA00008106"/>
    </source>
</evidence>